<dbReference type="EMBL" id="CP030840">
    <property type="protein sequence ID" value="AXC13547.1"/>
    <property type="molecule type" value="Genomic_DNA"/>
</dbReference>
<sequence length="45" mass="5515">MLFYRRYLCKVIVVVLRNKIDKIYDPHRALEARVKRGLLDQRIIE</sequence>
<gene>
    <name evidence="1" type="ORF">ACPOL_4272</name>
</gene>
<proteinExistence type="predicted"/>
<name>A0A2Z5G493_9BACT</name>
<organism evidence="1 2">
    <name type="scientific">Acidisarcina polymorpha</name>
    <dbReference type="NCBI Taxonomy" id="2211140"/>
    <lineage>
        <taxon>Bacteria</taxon>
        <taxon>Pseudomonadati</taxon>
        <taxon>Acidobacteriota</taxon>
        <taxon>Terriglobia</taxon>
        <taxon>Terriglobales</taxon>
        <taxon>Acidobacteriaceae</taxon>
        <taxon>Acidisarcina</taxon>
    </lineage>
</organism>
<keyword evidence="2" id="KW-1185">Reference proteome</keyword>
<protein>
    <submittedName>
        <fullName evidence="1">Uncharacterized protein</fullName>
    </submittedName>
</protein>
<evidence type="ECO:0000313" key="2">
    <source>
        <dbReference type="Proteomes" id="UP000253606"/>
    </source>
</evidence>
<accession>A0A2Z5G493</accession>
<reference evidence="1 2" key="1">
    <citation type="journal article" date="2018" name="Front. Microbiol.">
        <title>Hydrolytic Capabilities as a Key to Environmental Success: Chitinolytic and Cellulolytic Acidobacteria From Acidic Sub-arctic Soils and Boreal Peatlands.</title>
        <authorList>
            <person name="Belova S.E."/>
            <person name="Ravin N.V."/>
            <person name="Pankratov T.A."/>
            <person name="Rakitin A.L."/>
            <person name="Ivanova A.A."/>
            <person name="Beletsky A.V."/>
            <person name="Mardanov A.V."/>
            <person name="Sinninghe Damste J.S."/>
            <person name="Dedysh S.N."/>
        </authorList>
    </citation>
    <scope>NUCLEOTIDE SEQUENCE [LARGE SCALE GENOMIC DNA]</scope>
    <source>
        <strain evidence="1 2">SBC82</strain>
    </source>
</reference>
<dbReference type="KEGG" id="abas:ACPOL_4272"/>
<dbReference type="Proteomes" id="UP000253606">
    <property type="component" value="Chromosome"/>
</dbReference>
<evidence type="ECO:0000313" key="1">
    <source>
        <dbReference type="EMBL" id="AXC13547.1"/>
    </source>
</evidence>
<dbReference type="AlphaFoldDB" id="A0A2Z5G493"/>